<sequence>MRRFVIGLAAMLGLAIVGHAPAAMAKTICSIQAVEASSKGHRTGKGAVARAWVNWQGKMRNEHGRRFSVALARSTRGFPKRQRNGRFNHAATVRAQGCYVKRVSCVTGSGITPVCECQPDRRAALRQGCEVYAPGRR</sequence>
<evidence type="ECO:0000313" key="2">
    <source>
        <dbReference type="EMBL" id="MDV6226694.1"/>
    </source>
</evidence>
<dbReference type="RefSeq" id="WP_297560764.1">
    <property type="nucleotide sequence ID" value="NZ_JAWLIP010000004.1"/>
</dbReference>
<dbReference type="EMBL" id="JAWLIP010000004">
    <property type="protein sequence ID" value="MDV6226694.1"/>
    <property type="molecule type" value="Genomic_DNA"/>
</dbReference>
<evidence type="ECO:0000256" key="1">
    <source>
        <dbReference type="SAM" id="SignalP"/>
    </source>
</evidence>
<gene>
    <name evidence="2" type="ORF">R2G56_10400</name>
</gene>
<protein>
    <submittedName>
        <fullName evidence="2">Uncharacterized protein</fullName>
    </submittedName>
</protein>
<keyword evidence="1" id="KW-0732">Signal</keyword>
<reference evidence="2 3" key="1">
    <citation type="submission" date="2023-10" db="EMBL/GenBank/DDBJ databases">
        <authorList>
            <person name="Venkata Ramana C."/>
            <person name="Sasikala C."/>
            <person name="Dhurka M."/>
        </authorList>
    </citation>
    <scope>NUCLEOTIDE SEQUENCE [LARGE SCALE GENOMIC DNA]</scope>
    <source>
        <strain evidence="2 3">KCTC 32151</strain>
    </source>
</reference>
<evidence type="ECO:0000313" key="3">
    <source>
        <dbReference type="Proteomes" id="UP001185659"/>
    </source>
</evidence>
<organism evidence="2 3">
    <name type="scientific">Nitratireductor aquimarinus</name>
    <dbReference type="NCBI Taxonomy" id="889300"/>
    <lineage>
        <taxon>Bacteria</taxon>
        <taxon>Pseudomonadati</taxon>
        <taxon>Pseudomonadota</taxon>
        <taxon>Alphaproteobacteria</taxon>
        <taxon>Hyphomicrobiales</taxon>
        <taxon>Phyllobacteriaceae</taxon>
        <taxon>Nitratireductor</taxon>
    </lineage>
</organism>
<dbReference type="Proteomes" id="UP001185659">
    <property type="component" value="Unassembled WGS sequence"/>
</dbReference>
<proteinExistence type="predicted"/>
<feature type="signal peptide" evidence="1">
    <location>
        <begin position="1"/>
        <end position="25"/>
    </location>
</feature>
<name>A0ABU4AKB9_9HYPH</name>
<keyword evidence="3" id="KW-1185">Reference proteome</keyword>
<feature type="chain" id="PRO_5045450931" evidence="1">
    <location>
        <begin position="26"/>
        <end position="137"/>
    </location>
</feature>
<comment type="caution">
    <text evidence="2">The sequence shown here is derived from an EMBL/GenBank/DDBJ whole genome shotgun (WGS) entry which is preliminary data.</text>
</comment>
<accession>A0ABU4AKB9</accession>